<keyword evidence="6 10" id="KW-0134">Cell wall</keyword>
<evidence type="ECO:0000256" key="4">
    <source>
        <dbReference type="ARBA" id="ARBA00007786"/>
    </source>
</evidence>
<keyword evidence="7 10" id="KW-0378">Hydrolase</keyword>
<dbReference type="KEGG" id="egu:105051739"/>
<keyword evidence="10" id="KW-0961">Cell wall biogenesis/degradation</keyword>
<evidence type="ECO:0000256" key="7">
    <source>
        <dbReference type="ARBA" id="ARBA00022801"/>
    </source>
</evidence>
<dbReference type="InterPro" id="IPR000070">
    <property type="entry name" value="Pectinesterase_cat"/>
</dbReference>
<dbReference type="FunFam" id="2.160.20.10:FF:000029">
    <property type="entry name" value="Pectinesterase 4"/>
    <property type="match status" value="1"/>
</dbReference>
<dbReference type="SMART" id="SM00856">
    <property type="entry name" value="PMEI"/>
    <property type="match status" value="1"/>
</dbReference>
<dbReference type="Gene3D" id="1.20.140.40">
    <property type="entry name" value="Invertase/pectin methylesterase inhibitor family protein"/>
    <property type="match status" value="1"/>
</dbReference>
<evidence type="ECO:0000256" key="9">
    <source>
        <dbReference type="PROSITE-ProRule" id="PRU10040"/>
    </source>
</evidence>
<dbReference type="Pfam" id="PF01095">
    <property type="entry name" value="Pectinesterase"/>
    <property type="match status" value="1"/>
</dbReference>
<accession>A0A6I9RQ79</accession>
<comment type="similarity">
    <text evidence="3">In the N-terminal section; belongs to the PMEI family.</text>
</comment>
<keyword evidence="8 10" id="KW-0063">Aspartyl esterase</keyword>
<dbReference type="RefSeq" id="XP_010930630.1">
    <property type="nucleotide sequence ID" value="XM_010932328.3"/>
</dbReference>
<sequence length="548" mass="59145">MRKKPTFRRPRLLLPMAALLSLLLLLVLLPHSPSAVGGASPSSPPPQVLQACRATSFPSSCEPTLSKSSDLTPLGLTLAALSASSAALPTARSLAQSIFDASSNNRNRSSAARNCLEHLSLSDRRLSAAAAALPRGRAADARAWTSAALVYQYDCNNGLSYVTGTRLVADAMAFLSSLYNLTSNALSLIAAHQRFGDNLSLWSPPQTERNGYWGDPAPAAVRRSTRRHAGLLSDLQTDATVCQIGDCNYRTVQEAVAAAPDFGAGRFVIRIKAGIYKETVRIPFEKTNVVLIGDGMGATVITGALNAQMHGVWTYNTATVGVFGDGFMARDLTIENTAGVGAHQAVALRLDSDHSVLDSVEFRSHQDTLYARSLRQLYRHCRISGTVDFVFGNAAAVFDECLLEVVPRAEGPDKSGSDAVTAQGRTDPAQATGFVFRQCAVNGSEEFLTAFERKPKANRAYLGRPWKEYSRVVFIETYLGEMVTPEGWLPFRGPFALDTLFYGEYGSSGPGAKIASRVKWSSQIPAEHLGVYSVDNFIQGNEWVPSDR</sequence>
<keyword evidence="13" id="KW-1185">Reference proteome</keyword>
<evidence type="ECO:0000256" key="1">
    <source>
        <dbReference type="ARBA" id="ARBA00004191"/>
    </source>
</evidence>
<dbReference type="GO" id="GO:0030599">
    <property type="term" value="F:pectinesterase activity"/>
    <property type="evidence" value="ECO:0007669"/>
    <property type="project" value="UniProtKB-UniRule"/>
</dbReference>
<feature type="active site" evidence="9">
    <location>
        <position position="388"/>
    </location>
</feature>
<dbReference type="InParanoid" id="A0A6I9RQ79"/>
<dbReference type="NCBIfam" id="TIGR01614">
    <property type="entry name" value="PME_inhib"/>
    <property type="match status" value="1"/>
</dbReference>
<dbReference type="SUPFAM" id="SSF51126">
    <property type="entry name" value="Pectin lyase-like"/>
    <property type="match status" value="1"/>
</dbReference>
<comment type="similarity">
    <text evidence="4">In the C-terminal section; belongs to the pectinesterase family.</text>
</comment>
<evidence type="ECO:0000256" key="10">
    <source>
        <dbReference type="RuleBase" id="RU000589"/>
    </source>
</evidence>
<evidence type="ECO:0000313" key="13">
    <source>
        <dbReference type="Proteomes" id="UP000504607"/>
    </source>
</evidence>
<evidence type="ECO:0000313" key="14">
    <source>
        <dbReference type="RefSeq" id="XP_010930630.1"/>
    </source>
</evidence>
<dbReference type="AlphaFoldDB" id="A0A6I9RQ79"/>
<evidence type="ECO:0000256" key="5">
    <source>
        <dbReference type="ARBA" id="ARBA00013229"/>
    </source>
</evidence>
<reference evidence="14" key="1">
    <citation type="submission" date="2025-08" db="UniProtKB">
        <authorList>
            <consortium name="RefSeq"/>
        </authorList>
    </citation>
    <scope>IDENTIFICATION</scope>
</reference>
<dbReference type="GO" id="GO:0042545">
    <property type="term" value="P:cell wall modification"/>
    <property type="evidence" value="ECO:0007669"/>
    <property type="project" value="UniProtKB-UniRule"/>
</dbReference>
<dbReference type="Pfam" id="PF04043">
    <property type="entry name" value="PMEI"/>
    <property type="match status" value="1"/>
</dbReference>
<comment type="pathway">
    <text evidence="2 10">Glycan metabolism; pectin degradation; 2-dehydro-3-deoxy-D-gluconate from pectin: step 1/5.</text>
</comment>
<feature type="domain" description="Pectinesterase inhibitor" evidence="12">
    <location>
        <begin position="43"/>
        <end position="188"/>
    </location>
</feature>
<keyword evidence="10" id="KW-0964">Secreted</keyword>
<dbReference type="OrthoDB" id="2019149at2759"/>
<feature type="chain" id="PRO_5026942238" description="Pectinesterase" evidence="11">
    <location>
        <begin position="39"/>
        <end position="548"/>
    </location>
</feature>
<comment type="function">
    <text evidence="10">Acts in the modification of cell walls via demethylesterification of cell wall pectin.</text>
</comment>
<dbReference type="InterPro" id="IPR035513">
    <property type="entry name" value="Invertase/methylesterase_inhib"/>
</dbReference>
<dbReference type="GeneID" id="105051739"/>
<dbReference type="PROSITE" id="PS00800">
    <property type="entry name" value="PECTINESTERASE_1"/>
    <property type="match status" value="1"/>
</dbReference>
<dbReference type="InterPro" id="IPR012334">
    <property type="entry name" value="Pectin_lyas_fold"/>
</dbReference>
<evidence type="ECO:0000256" key="6">
    <source>
        <dbReference type="ARBA" id="ARBA00022512"/>
    </source>
</evidence>
<dbReference type="GO" id="GO:0045490">
    <property type="term" value="P:pectin catabolic process"/>
    <property type="evidence" value="ECO:0007669"/>
    <property type="project" value="UniProtKB-UniRule"/>
</dbReference>
<comment type="catalytic activity">
    <reaction evidence="10">
        <text>[(1-&gt;4)-alpha-D-galacturonosyl methyl ester](n) + n H2O = [(1-&gt;4)-alpha-D-galacturonosyl](n) + n methanol + n H(+)</text>
        <dbReference type="Rhea" id="RHEA:22380"/>
        <dbReference type="Rhea" id="RHEA-COMP:14570"/>
        <dbReference type="Rhea" id="RHEA-COMP:14573"/>
        <dbReference type="ChEBI" id="CHEBI:15377"/>
        <dbReference type="ChEBI" id="CHEBI:15378"/>
        <dbReference type="ChEBI" id="CHEBI:17790"/>
        <dbReference type="ChEBI" id="CHEBI:140522"/>
        <dbReference type="ChEBI" id="CHEBI:140523"/>
        <dbReference type="EC" id="3.1.1.11"/>
    </reaction>
</comment>
<evidence type="ECO:0000256" key="11">
    <source>
        <dbReference type="SAM" id="SignalP"/>
    </source>
</evidence>
<dbReference type="SUPFAM" id="SSF101148">
    <property type="entry name" value="Plant invertase/pectin methylesterase inhibitor"/>
    <property type="match status" value="1"/>
</dbReference>
<feature type="signal peptide" evidence="11">
    <location>
        <begin position="1"/>
        <end position="38"/>
    </location>
</feature>
<dbReference type="InterPro" id="IPR006501">
    <property type="entry name" value="Pectinesterase_inhib_dom"/>
</dbReference>
<organism evidence="13 14">
    <name type="scientific">Elaeis guineensis var. tenera</name>
    <name type="common">Oil palm</name>
    <dbReference type="NCBI Taxonomy" id="51953"/>
    <lineage>
        <taxon>Eukaryota</taxon>
        <taxon>Viridiplantae</taxon>
        <taxon>Streptophyta</taxon>
        <taxon>Embryophyta</taxon>
        <taxon>Tracheophyta</taxon>
        <taxon>Spermatophyta</taxon>
        <taxon>Magnoliopsida</taxon>
        <taxon>Liliopsida</taxon>
        <taxon>Arecaceae</taxon>
        <taxon>Arecoideae</taxon>
        <taxon>Cocoseae</taxon>
        <taxon>Elaeidinae</taxon>
        <taxon>Elaeis</taxon>
    </lineage>
</organism>
<dbReference type="EC" id="3.1.1.11" evidence="5 10"/>
<evidence type="ECO:0000259" key="12">
    <source>
        <dbReference type="SMART" id="SM00856"/>
    </source>
</evidence>
<dbReference type="UniPathway" id="UPA00545">
    <property type="reaction ID" value="UER00823"/>
</dbReference>
<name>A0A6I9RQ79_ELAGV</name>
<dbReference type="Proteomes" id="UP000504607">
    <property type="component" value="Chromosome 9"/>
</dbReference>
<keyword evidence="11" id="KW-0732">Signal</keyword>
<proteinExistence type="inferred from homology"/>
<protein>
    <recommendedName>
        <fullName evidence="5 10">Pectinesterase</fullName>
        <ecNumber evidence="5 10">3.1.1.11</ecNumber>
    </recommendedName>
</protein>
<dbReference type="InterPro" id="IPR018040">
    <property type="entry name" value="Pectinesterase_Tyr_AS"/>
</dbReference>
<dbReference type="InterPro" id="IPR011050">
    <property type="entry name" value="Pectin_lyase_fold/virulence"/>
</dbReference>
<evidence type="ECO:0000256" key="2">
    <source>
        <dbReference type="ARBA" id="ARBA00005184"/>
    </source>
</evidence>
<comment type="subcellular location">
    <subcellularLocation>
        <location evidence="1 10">Secreted</location>
        <location evidence="1 10">Cell wall</location>
    </subcellularLocation>
</comment>
<dbReference type="Gene3D" id="2.160.20.10">
    <property type="entry name" value="Single-stranded right-handed beta-helix, Pectin lyase-like"/>
    <property type="match status" value="1"/>
</dbReference>
<evidence type="ECO:0000256" key="3">
    <source>
        <dbReference type="ARBA" id="ARBA00006027"/>
    </source>
</evidence>
<dbReference type="CDD" id="cd15798">
    <property type="entry name" value="PMEI-like_3"/>
    <property type="match status" value="1"/>
</dbReference>
<dbReference type="InterPro" id="IPR033131">
    <property type="entry name" value="Pectinesterase_Asp_AS"/>
</dbReference>
<dbReference type="GO" id="GO:0004857">
    <property type="term" value="F:enzyme inhibitor activity"/>
    <property type="evidence" value="ECO:0007669"/>
    <property type="project" value="InterPro"/>
</dbReference>
<evidence type="ECO:0000256" key="8">
    <source>
        <dbReference type="ARBA" id="ARBA00023085"/>
    </source>
</evidence>
<dbReference type="FunCoup" id="A0A6I9RQ79">
    <property type="interactions" value="90"/>
</dbReference>
<dbReference type="PANTHER" id="PTHR31707">
    <property type="entry name" value="PECTINESTERASE"/>
    <property type="match status" value="1"/>
</dbReference>
<dbReference type="PROSITE" id="PS00503">
    <property type="entry name" value="PECTINESTERASE_2"/>
    <property type="match status" value="1"/>
</dbReference>
<gene>
    <name evidence="14" type="primary">LOC105051739</name>
</gene>